<protein>
    <submittedName>
        <fullName evidence="1">Uncharacterized protein</fullName>
    </submittedName>
</protein>
<evidence type="ECO:0000313" key="2">
    <source>
        <dbReference type="Proteomes" id="UP000245383"/>
    </source>
</evidence>
<accession>A0A2T9YK77</accession>
<dbReference type="EMBL" id="MBFR01000150">
    <property type="protein sequence ID" value="PVU92746.1"/>
    <property type="molecule type" value="Genomic_DNA"/>
</dbReference>
<dbReference type="Proteomes" id="UP000245383">
    <property type="component" value="Unassembled WGS sequence"/>
</dbReference>
<dbReference type="AlphaFoldDB" id="A0A2T9YK77"/>
<sequence length="113" mass="12947">MNSNNINSKLELLEANISMHKKMLELKQAIERRIENRKTKSYSKVIPAAKNHNLGALDSSNKTFNTPPSKVPEIVTLIPNNNTTLIPKTESKNRPLYIIKHNKMIRIKNNLNM</sequence>
<organism evidence="1 2">
    <name type="scientific">Smittium simulii</name>
    <dbReference type="NCBI Taxonomy" id="133385"/>
    <lineage>
        <taxon>Eukaryota</taxon>
        <taxon>Fungi</taxon>
        <taxon>Fungi incertae sedis</taxon>
        <taxon>Zoopagomycota</taxon>
        <taxon>Kickxellomycotina</taxon>
        <taxon>Harpellomycetes</taxon>
        <taxon>Harpellales</taxon>
        <taxon>Legeriomycetaceae</taxon>
        <taxon>Smittium</taxon>
    </lineage>
</organism>
<proteinExistence type="predicted"/>
<gene>
    <name evidence="1" type="ORF">BB561_003627</name>
</gene>
<reference evidence="1 2" key="1">
    <citation type="journal article" date="2018" name="MBio">
        <title>Comparative Genomics Reveals the Core Gene Toolbox for the Fungus-Insect Symbiosis.</title>
        <authorList>
            <person name="Wang Y."/>
            <person name="Stata M."/>
            <person name="Wang W."/>
            <person name="Stajich J.E."/>
            <person name="White M.M."/>
            <person name="Moncalvo J.M."/>
        </authorList>
    </citation>
    <scope>NUCLEOTIDE SEQUENCE [LARGE SCALE GENOMIC DNA]</scope>
    <source>
        <strain evidence="1 2">SWE-8-4</strain>
    </source>
</reference>
<evidence type="ECO:0000313" key="1">
    <source>
        <dbReference type="EMBL" id="PVU92746.1"/>
    </source>
</evidence>
<comment type="caution">
    <text evidence="1">The sequence shown here is derived from an EMBL/GenBank/DDBJ whole genome shotgun (WGS) entry which is preliminary data.</text>
</comment>
<keyword evidence="2" id="KW-1185">Reference proteome</keyword>
<name>A0A2T9YK77_9FUNG</name>